<dbReference type="Proteomes" id="UP000182658">
    <property type="component" value="Unassembled WGS sequence"/>
</dbReference>
<dbReference type="PANTHER" id="PTHR43394">
    <property type="entry name" value="ATP-DEPENDENT PERMEASE MDL1, MITOCHONDRIAL"/>
    <property type="match status" value="1"/>
</dbReference>
<dbReference type="AlphaFoldDB" id="A0A1J7J7T5"/>
<proteinExistence type="predicted"/>
<reference evidence="1 2" key="1">
    <citation type="submission" date="2016-10" db="EMBL/GenBank/DDBJ databases">
        <title>Draft genome sequence of Coniochaeta ligniaria NRRL30616, a lignocellulolytic fungus for bioabatement of inhibitors in plant biomass hydrolysates.</title>
        <authorList>
            <consortium name="DOE Joint Genome Institute"/>
            <person name="Jimenez D.J."/>
            <person name="Hector R.E."/>
            <person name="Riley R."/>
            <person name="Sun H."/>
            <person name="Grigoriev I.V."/>
            <person name="Van Elsas J.D."/>
            <person name="Nichols N.N."/>
        </authorList>
    </citation>
    <scope>NUCLEOTIDE SEQUENCE [LARGE SCALE GENOMIC DNA]</scope>
    <source>
        <strain evidence="1 2">NRRL 30616</strain>
    </source>
</reference>
<dbReference type="InterPro" id="IPR027417">
    <property type="entry name" value="P-loop_NTPase"/>
</dbReference>
<keyword evidence="2" id="KW-1185">Reference proteome</keyword>
<name>A0A1J7J7T5_9PEZI</name>
<evidence type="ECO:0008006" key="3">
    <source>
        <dbReference type="Google" id="ProtNLM"/>
    </source>
</evidence>
<protein>
    <recommendedName>
        <fullName evidence="3">P-loop containing nucleoside triphosphate hydrolase protein</fullName>
    </recommendedName>
</protein>
<dbReference type="SUPFAM" id="SSF52540">
    <property type="entry name" value="P-loop containing nucleoside triphosphate hydrolases"/>
    <property type="match status" value="1"/>
</dbReference>
<dbReference type="Gene3D" id="3.40.50.300">
    <property type="entry name" value="P-loop containing nucleotide triphosphate hydrolases"/>
    <property type="match status" value="1"/>
</dbReference>
<dbReference type="EMBL" id="KV875093">
    <property type="protein sequence ID" value="OIW35403.1"/>
    <property type="molecule type" value="Genomic_DNA"/>
</dbReference>
<accession>A0A1J7J7T5</accession>
<dbReference type="GO" id="GO:0015421">
    <property type="term" value="F:ABC-type oligopeptide transporter activity"/>
    <property type="evidence" value="ECO:0007669"/>
    <property type="project" value="TreeGrafter"/>
</dbReference>
<evidence type="ECO:0000313" key="1">
    <source>
        <dbReference type="EMBL" id="OIW35403.1"/>
    </source>
</evidence>
<sequence>MLKILNVKVFVLKPPAPGPGPGLLRSTRIVLVDEGTSSVDPATDARIQDTLVRGLRGKTLIAIAHRLRTVLLYDRVCVMERGRIVELGNPGELWAREGGVFRGMCDASGISGEDFKFAEEDGDR</sequence>
<dbReference type="PANTHER" id="PTHR43394:SF1">
    <property type="entry name" value="ATP-BINDING CASSETTE SUB-FAMILY B MEMBER 10, MITOCHONDRIAL"/>
    <property type="match status" value="1"/>
</dbReference>
<gene>
    <name evidence="1" type="ORF">CONLIGDRAFT_676320</name>
</gene>
<dbReference type="InParanoid" id="A0A1J7J7T5"/>
<dbReference type="STRING" id="1408157.A0A1J7J7T5"/>
<evidence type="ECO:0000313" key="2">
    <source>
        <dbReference type="Proteomes" id="UP000182658"/>
    </source>
</evidence>
<organism evidence="1 2">
    <name type="scientific">Coniochaeta ligniaria NRRL 30616</name>
    <dbReference type="NCBI Taxonomy" id="1408157"/>
    <lineage>
        <taxon>Eukaryota</taxon>
        <taxon>Fungi</taxon>
        <taxon>Dikarya</taxon>
        <taxon>Ascomycota</taxon>
        <taxon>Pezizomycotina</taxon>
        <taxon>Sordariomycetes</taxon>
        <taxon>Sordariomycetidae</taxon>
        <taxon>Coniochaetales</taxon>
        <taxon>Coniochaetaceae</taxon>
        <taxon>Coniochaeta</taxon>
    </lineage>
</organism>
<dbReference type="OrthoDB" id="6500128at2759"/>
<dbReference type="InterPro" id="IPR039421">
    <property type="entry name" value="Type_1_exporter"/>
</dbReference>